<feature type="region of interest" description="Disordered" evidence="1">
    <location>
        <begin position="106"/>
        <end position="264"/>
    </location>
</feature>
<dbReference type="Proteomes" id="UP001437256">
    <property type="component" value="Unassembled WGS sequence"/>
</dbReference>
<keyword evidence="3" id="KW-1185">Reference proteome</keyword>
<proteinExistence type="predicted"/>
<accession>A0ABR2ZKU0</accession>
<dbReference type="EMBL" id="JBBXMP010000129">
    <property type="protein sequence ID" value="KAL0061621.1"/>
    <property type="molecule type" value="Genomic_DNA"/>
</dbReference>
<name>A0ABR2ZKU0_9AGAR</name>
<evidence type="ECO:0000313" key="2">
    <source>
        <dbReference type="EMBL" id="KAL0061621.1"/>
    </source>
</evidence>
<sequence>MPASFFGGPGMTIQGNLRLLRYEDGSEILVSGDSVVDGDEPMEDIRIFGRNHVVNTGNGYYFSRAEDADSDSESSLMTFVPSPDDGGNPARRGLERRSFINGDLHITTAGYGDHRSNVSPQGSQGGGPNRLSSAFRASDQRDDLQPTPNSYSMSHPPSNYGPPGFTQLGGSSNPFRQAIPRQTPIPQQMGQNYRYPIPPQPNHPGYSGQAPAHISAASIVEITPEGDKAEGKSEEPEQSDDEGKGEGAPSSTNSVPDSAAYTAH</sequence>
<gene>
    <name evidence="2" type="ORF">AAF712_011538</name>
</gene>
<comment type="caution">
    <text evidence="2">The sequence shown here is derived from an EMBL/GenBank/DDBJ whole genome shotgun (WGS) entry which is preliminary data.</text>
</comment>
<evidence type="ECO:0000256" key="1">
    <source>
        <dbReference type="SAM" id="MobiDB-lite"/>
    </source>
</evidence>
<feature type="region of interest" description="Disordered" evidence="1">
    <location>
        <begin position="73"/>
        <end position="93"/>
    </location>
</feature>
<reference evidence="2 3" key="1">
    <citation type="submission" date="2024-05" db="EMBL/GenBank/DDBJ databases">
        <title>A draft genome resource for the thread blight pathogen Marasmius tenuissimus strain MS-2.</title>
        <authorList>
            <person name="Yulfo-Soto G.E."/>
            <person name="Baruah I.K."/>
            <person name="Amoako-Attah I."/>
            <person name="Bukari Y."/>
            <person name="Meinhardt L.W."/>
            <person name="Bailey B.A."/>
            <person name="Cohen S.P."/>
        </authorList>
    </citation>
    <scope>NUCLEOTIDE SEQUENCE [LARGE SCALE GENOMIC DNA]</scope>
    <source>
        <strain evidence="2 3">MS-2</strain>
    </source>
</reference>
<organism evidence="2 3">
    <name type="scientific">Marasmius tenuissimus</name>
    <dbReference type="NCBI Taxonomy" id="585030"/>
    <lineage>
        <taxon>Eukaryota</taxon>
        <taxon>Fungi</taxon>
        <taxon>Dikarya</taxon>
        <taxon>Basidiomycota</taxon>
        <taxon>Agaricomycotina</taxon>
        <taxon>Agaricomycetes</taxon>
        <taxon>Agaricomycetidae</taxon>
        <taxon>Agaricales</taxon>
        <taxon>Marasmiineae</taxon>
        <taxon>Marasmiaceae</taxon>
        <taxon>Marasmius</taxon>
    </lineage>
</organism>
<feature type="compositionally biased region" description="Polar residues" evidence="1">
    <location>
        <begin position="146"/>
        <end position="157"/>
    </location>
</feature>
<protein>
    <submittedName>
        <fullName evidence="2">Uncharacterized protein</fullName>
    </submittedName>
</protein>
<feature type="compositionally biased region" description="Basic and acidic residues" evidence="1">
    <location>
        <begin position="225"/>
        <end position="245"/>
    </location>
</feature>
<evidence type="ECO:0000313" key="3">
    <source>
        <dbReference type="Proteomes" id="UP001437256"/>
    </source>
</evidence>